<protein>
    <submittedName>
        <fullName evidence="1">ATP-grasp domain-containing protein</fullName>
    </submittedName>
</protein>
<evidence type="ECO:0000313" key="2">
    <source>
        <dbReference type="Proteomes" id="UP001220509"/>
    </source>
</evidence>
<dbReference type="RefSeq" id="WP_273614776.1">
    <property type="nucleotide sequence ID" value="NZ_CP117416.1"/>
</dbReference>
<dbReference type="Gene3D" id="3.40.50.20">
    <property type="match status" value="1"/>
</dbReference>
<accession>A0AAX3M3R7</accession>
<dbReference type="SUPFAM" id="SSF56059">
    <property type="entry name" value="Glutathione synthetase ATP-binding domain-like"/>
    <property type="match status" value="1"/>
</dbReference>
<dbReference type="KEGG" id="pka:PQ456_02860"/>
<reference evidence="1 2" key="1">
    <citation type="submission" date="2023-02" db="EMBL/GenBank/DDBJ databases">
        <title>Genome sequence of Paenibacillus kyungheensis KACC 18744.</title>
        <authorList>
            <person name="Kim S."/>
            <person name="Heo J."/>
            <person name="Kwon S.-W."/>
        </authorList>
    </citation>
    <scope>NUCLEOTIDE SEQUENCE [LARGE SCALE GENOMIC DNA]</scope>
    <source>
        <strain evidence="1 2">KACC 18744</strain>
    </source>
</reference>
<keyword evidence="2" id="KW-1185">Reference proteome</keyword>
<dbReference type="Proteomes" id="UP001220509">
    <property type="component" value="Chromosome"/>
</dbReference>
<sequence>MITDTESAQAPQRILITGGRAPVALEWARLLHRNGHQVYVAESSRYHLCRVSEAVLASFQVPPPRQQPQAYLTALKQLIIQYQIDLLIPTCEEIFYIAEGLEGLQPYCRVLTPNIDTLHHLHHKGTFIEQVISSNLAVPITFPVEDPSIDSYDYAVPDQAGNTFVRKPVYSRFASNVIMPRESRRISAPNKQSTIPTLSTTTQIKATNTKVDSPRWIAQQYIKGKAICTYSIVHQGVVIAHATYTSDYRTSRTGASVYFEAIEHDQAYTWVCQFVQHLHVDHQQTSNSAFSGQISFDFIEEDSTGILYPIECNPRATSGIHLFQRQDQLVQAVIDPDSCVQRRQVIMPNIGTARVLTLPMWVAGFKYNRSTQDWRYWWKSLQQATDVVYQKEDRKPFGEQFRLVMQAYLTSRAQRISLTEALTYDIEWNGKENL</sequence>
<proteinExistence type="predicted"/>
<evidence type="ECO:0000313" key="1">
    <source>
        <dbReference type="EMBL" id="WCT56491.1"/>
    </source>
</evidence>
<gene>
    <name evidence="1" type="ORF">PQ456_02860</name>
</gene>
<name>A0AAX3M3R7_9BACL</name>
<organism evidence="1 2">
    <name type="scientific">Paenibacillus kyungheensis</name>
    <dbReference type="NCBI Taxonomy" id="1452732"/>
    <lineage>
        <taxon>Bacteria</taxon>
        <taxon>Bacillati</taxon>
        <taxon>Bacillota</taxon>
        <taxon>Bacilli</taxon>
        <taxon>Bacillales</taxon>
        <taxon>Paenibacillaceae</taxon>
        <taxon>Paenibacillus</taxon>
    </lineage>
</organism>
<dbReference type="AlphaFoldDB" id="A0AAX3M3R7"/>
<dbReference type="EMBL" id="CP117416">
    <property type="protein sequence ID" value="WCT56491.1"/>
    <property type="molecule type" value="Genomic_DNA"/>
</dbReference>
<dbReference type="Gene3D" id="3.30.470.20">
    <property type="entry name" value="ATP-grasp fold, B domain"/>
    <property type="match status" value="1"/>
</dbReference>